<organism evidence="8 9">
    <name type="scientific">Tanacetum coccineum</name>
    <dbReference type="NCBI Taxonomy" id="301880"/>
    <lineage>
        <taxon>Eukaryota</taxon>
        <taxon>Viridiplantae</taxon>
        <taxon>Streptophyta</taxon>
        <taxon>Embryophyta</taxon>
        <taxon>Tracheophyta</taxon>
        <taxon>Spermatophyta</taxon>
        <taxon>Magnoliopsida</taxon>
        <taxon>eudicotyledons</taxon>
        <taxon>Gunneridae</taxon>
        <taxon>Pentapetalae</taxon>
        <taxon>asterids</taxon>
        <taxon>campanulids</taxon>
        <taxon>Asterales</taxon>
        <taxon>Asteraceae</taxon>
        <taxon>Asteroideae</taxon>
        <taxon>Anthemideae</taxon>
        <taxon>Anthemidinae</taxon>
        <taxon>Tanacetum</taxon>
    </lineage>
</organism>
<evidence type="ECO:0000256" key="3">
    <source>
        <dbReference type="ARBA" id="ARBA00022722"/>
    </source>
</evidence>
<feature type="domain" description="Reverse transcriptase RNase H-like" evidence="7">
    <location>
        <begin position="21"/>
        <end position="109"/>
    </location>
</feature>
<dbReference type="CDD" id="cd09274">
    <property type="entry name" value="RNase_HI_RT_Ty3"/>
    <property type="match status" value="1"/>
</dbReference>
<evidence type="ECO:0000256" key="2">
    <source>
        <dbReference type="ARBA" id="ARBA00022695"/>
    </source>
</evidence>
<keyword evidence="6 8" id="KW-0695">RNA-directed DNA polymerase</keyword>
<evidence type="ECO:0000313" key="8">
    <source>
        <dbReference type="EMBL" id="GJT35560.1"/>
    </source>
</evidence>
<keyword evidence="5" id="KW-0378">Hydrolase</keyword>
<dbReference type="Proteomes" id="UP001151760">
    <property type="component" value="Unassembled WGS sequence"/>
</dbReference>
<evidence type="ECO:0000259" key="7">
    <source>
        <dbReference type="Pfam" id="PF17917"/>
    </source>
</evidence>
<evidence type="ECO:0000256" key="6">
    <source>
        <dbReference type="ARBA" id="ARBA00022918"/>
    </source>
</evidence>
<dbReference type="Pfam" id="PF17917">
    <property type="entry name" value="RT_RNaseH"/>
    <property type="match status" value="1"/>
</dbReference>
<evidence type="ECO:0000256" key="4">
    <source>
        <dbReference type="ARBA" id="ARBA00022759"/>
    </source>
</evidence>
<sequence length="366" mass="41130">MVSDSSLPVGDTEAREHSILLLGAVLGQRHEKHFRPIHYASKTMTEAESHYTTTEKEMLAVVYAFKKFWSYLILNKSIVYTDHSALKYLFAKKDSKARLLRWVLLLQEFKFKVIDTKGAENLAADHLSRLENPYENVLDPKEINETFPLETLNMVTFCGDSCTPWFADFANYHAGNFILSGGVSRAKKLLTSSKLAIVDPPRDITVPTTPPKRFLTQDFIGPQSTEMPMTWSPDVTLVNVKEKFRNVMKCHKIPSKFAKSLTCGASISWGCSRLHEGTSTYSWQSITCQNGLKQKRSPPMTPELFANFLNLSSPDSVPLVLSLVIAAPIFAMTSLQRSCLNTELLTVSPPRITHKQVGKLRFPIVA</sequence>
<dbReference type="InterPro" id="IPR043502">
    <property type="entry name" value="DNA/RNA_pol_sf"/>
</dbReference>
<reference evidence="8" key="1">
    <citation type="journal article" date="2022" name="Int. J. Mol. Sci.">
        <title>Draft Genome of Tanacetum Coccineum: Genomic Comparison of Closely Related Tanacetum-Family Plants.</title>
        <authorList>
            <person name="Yamashiro T."/>
            <person name="Shiraishi A."/>
            <person name="Nakayama K."/>
            <person name="Satake H."/>
        </authorList>
    </citation>
    <scope>NUCLEOTIDE SEQUENCE</scope>
</reference>
<keyword evidence="1" id="KW-0808">Transferase</keyword>
<name>A0ABQ5D9M3_9ASTR</name>
<dbReference type="EMBL" id="BQNB010015060">
    <property type="protein sequence ID" value="GJT35560.1"/>
    <property type="molecule type" value="Genomic_DNA"/>
</dbReference>
<dbReference type="GO" id="GO:0003964">
    <property type="term" value="F:RNA-directed DNA polymerase activity"/>
    <property type="evidence" value="ECO:0007669"/>
    <property type="project" value="UniProtKB-KW"/>
</dbReference>
<dbReference type="PANTHER" id="PTHR34072:SF44">
    <property type="entry name" value="RNA-DIRECTED DNA POLYMERASE"/>
    <property type="match status" value="1"/>
</dbReference>
<accession>A0ABQ5D9M3</accession>
<keyword evidence="3" id="KW-0540">Nuclease</keyword>
<evidence type="ECO:0000313" key="9">
    <source>
        <dbReference type="Proteomes" id="UP001151760"/>
    </source>
</evidence>
<protein>
    <submittedName>
        <fullName evidence="8">Reverse transcriptase domain-containing protein</fullName>
    </submittedName>
</protein>
<proteinExistence type="predicted"/>
<evidence type="ECO:0000256" key="1">
    <source>
        <dbReference type="ARBA" id="ARBA00022679"/>
    </source>
</evidence>
<comment type="caution">
    <text evidence="8">The sequence shown here is derived from an EMBL/GenBank/DDBJ whole genome shotgun (WGS) entry which is preliminary data.</text>
</comment>
<dbReference type="PANTHER" id="PTHR34072">
    <property type="entry name" value="ENZYMATIC POLYPROTEIN-RELATED"/>
    <property type="match status" value="1"/>
</dbReference>
<gene>
    <name evidence="8" type="ORF">Tco_0925979</name>
</gene>
<keyword evidence="4" id="KW-0255">Endonuclease</keyword>
<reference evidence="8" key="2">
    <citation type="submission" date="2022-01" db="EMBL/GenBank/DDBJ databases">
        <authorList>
            <person name="Yamashiro T."/>
            <person name="Shiraishi A."/>
            <person name="Satake H."/>
            <person name="Nakayama K."/>
        </authorList>
    </citation>
    <scope>NUCLEOTIDE SEQUENCE</scope>
</reference>
<evidence type="ECO:0000256" key="5">
    <source>
        <dbReference type="ARBA" id="ARBA00022801"/>
    </source>
</evidence>
<dbReference type="SUPFAM" id="SSF56672">
    <property type="entry name" value="DNA/RNA polymerases"/>
    <property type="match status" value="1"/>
</dbReference>
<dbReference type="Gene3D" id="3.10.20.370">
    <property type="match status" value="1"/>
</dbReference>
<keyword evidence="9" id="KW-1185">Reference proteome</keyword>
<keyword evidence="2" id="KW-0548">Nucleotidyltransferase</keyword>
<dbReference type="InterPro" id="IPR041373">
    <property type="entry name" value="RT_RNaseH"/>
</dbReference>